<dbReference type="PANTHER" id="PTHR10528:SF6">
    <property type="entry name" value="AF4_FMR2 FAMILY MEMBER 1"/>
    <property type="match status" value="1"/>
</dbReference>
<feature type="compositionally biased region" description="Basic and acidic residues" evidence="1">
    <location>
        <begin position="876"/>
        <end position="896"/>
    </location>
</feature>
<evidence type="ECO:0000313" key="3">
    <source>
        <dbReference type="RefSeq" id="XP_021566485.1"/>
    </source>
</evidence>
<feature type="compositionally biased region" description="Acidic residues" evidence="1">
    <location>
        <begin position="566"/>
        <end position="590"/>
    </location>
</feature>
<gene>
    <name evidence="3" type="primary">LOC103257134</name>
</gene>
<feature type="compositionally biased region" description="Basic and acidic residues" evidence="1">
    <location>
        <begin position="170"/>
        <end position="180"/>
    </location>
</feature>
<proteinExistence type="predicted"/>
<feature type="compositionally biased region" description="Low complexity" evidence="1">
    <location>
        <begin position="542"/>
        <end position="565"/>
    </location>
</feature>
<feature type="compositionally biased region" description="Basic and acidic residues" evidence="1">
    <location>
        <begin position="338"/>
        <end position="352"/>
    </location>
</feature>
<dbReference type="Pfam" id="PF05110">
    <property type="entry name" value="AF-4"/>
    <property type="match status" value="1"/>
</dbReference>
<dbReference type="OrthoDB" id="6382204at2759"/>
<feature type="compositionally biased region" description="Basic and acidic residues" evidence="1">
    <location>
        <begin position="780"/>
        <end position="791"/>
    </location>
</feature>
<feature type="compositionally biased region" description="Polar residues" evidence="1">
    <location>
        <begin position="195"/>
        <end position="213"/>
    </location>
</feature>
<feature type="compositionally biased region" description="Pro residues" evidence="1">
    <location>
        <begin position="359"/>
        <end position="372"/>
    </location>
</feature>
<reference evidence="3" key="1">
    <citation type="submission" date="2025-08" db="UniProtKB">
        <authorList>
            <consortium name="RefSeq"/>
        </authorList>
    </citation>
    <scope>IDENTIFICATION</scope>
</reference>
<feature type="compositionally biased region" description="Basic and acidic residues" evidence="1">
    <location>
        <begin position="630"/>
        <end position="639"/>
    </location>
</feature>
<feature type="region of interest" description="Disordered" evidence="1">
    <location>
        <begin position="459"/>
        <end position="943"/>
    </location>
</feature>
<feature type="compositionally biased region" description="Low complexity" evidence="1">
    <location>
        <begin position="513"/>
        <end position="523"/>
    </location>
</feature>
<dbReference type="GO" id="GO:0032783">
    <property type="term" value="C:super elongation complex"/>
    <property type="evidence" value="ECO:0007669"/>
    <property type="project" value="TreeGrafter"/>
</dbReference>
<accession>A0A3Q0DWT4</accession>
<dbReference type="AlphaFoldDB" id="A0A3Q0DWT4"/>
<evidence type="ECO:0000313" key="2">
    <source>
        <dbReference type="Proteomes" id="UP000189704"/>
    </source>
</evidence>
<feature type="region of interest" description="Disordered" evidence="1">
    <location>
        <begin position="164"/>
        <end position="421"/>
    </location>
</feature>
<dbReference type="STRING" id="1868482.ENSTSYP00000001892"/>
<organism evidence="2 3">
    <name type="scientific">Carlito syrichta</name>
    <name type="common">Philippine tarsier</name>
    <name type="synonym">Tarsius syrichta</name>
    <dbReference type="NCBI Taxonomy" id="1868482"/>
    <lineage>
        <taxon>Eukaryota</taxon>
        <taxon>Metazoa</taxon>
        <taxon>Chordata</taxon>
        <taxon>Craniata</taxon>
        <taxon>Vertebrata</taxon>
        <taxon>Euteleostomi</taxon>
        <taxon>Mammalia</taxon>
        <taxon>Eutheria</taxon>
        <taxon>Euarchontoglires</taxon>
        <taxon>Primates</taxon>
        <taxon>Haplorrhini</taxon>
        <taxon>Tarsiiformes</taxon>
        <taxon>Tarsiidae</taxon>
        <taxon>Carlito</taxon>
    </lineage>
</organism>
<dbReference type="InterPro" id="IPR043639">
    <property type="entry name" value="AF4_int"/>
</dbReference>
<dbReference type="InterPro" id="IPR007797">
    <property type="entry name" value="AF4/FMR2"/>
</dbReference>
<dbReference type="RefSeq" id="XP_021566485.1">
    <property type="nucleotide sequence ID" value="XM_021710810.1"/>
</dbReference>
<dbReference type="Pfam" id="PF18875">
    <property type="entry name" value="AF4_int"/>
    <property type="match status" value="1"/>
</dbReference>
<dbReference type="GeneID" id="103257134"/>
<dbReference type="PANTHER" id="PTHR10528">
    <property type="entry name" value="AF4/FMR2 FAMILY MEMBER"/>
    <property type="match status" value="1"/>
</dbReference>
<feature type="compositionally biased region" description="Low complexity" evidence="1">
    <location>
        <begin position="306"/>
        <end position="315"/>
    </location>
</feature>
<feature type="compositionally biased region" description="Polar residues" evidence="1">
    <location>
        <begin position="487"/>
        <end position="503"/>
    </location>
</feature>
<feature type="compositionally biased region" description="Basic and acidic residues" evidence="1">
    <location>
        <begin position="824"/>
        <end position="839"/>
    </location>
</feature>
<evidence type="ECO:0000256" key="1">
    <source>
        <dbReference type="SAM" id="MobiDB-lite"/>
    </source>
</evidence>
<keyword evidence="2" id="KW-1185">Reference proteome</keyword>
<dbReference type="KEGG" id="csyr:103257134"/>
<sequence>MSASGRECQGTANVAGVISPPCPHMKRDGGCNRYHPHSPFMAFTIPPSPSVIDEGGGPVPFDAHKLPSGKCQHKDDTFLHISVDDWATYSPEDPDELCLYNDDRNLLRIREKERRNQEAHQEKEEFPEKIPLFGEPYKKAKGDELSSRLQNMLGNYEEVKEFLSPKSHTHHMDVSEDRLGKPKYPALPDKGVSLPPNTFHTSGHPSSIHTPTSGPLPVGSISHNSKMAQPRMEPMPSLYAKSFGPPDSQHLTQEPLGQESYSSGHHKKGDQRAGGDPCASVTGLVPERALSPLISSLPSPVPPLSPLHSSQQTLPRMQGSSKMHSSNSNNKGYCPTKSPKDLPVKIRDKDTSQDSLVAPPQPPSQTFPPPSLPSKSVAMQQKPTAYVRPMDGQDQAPSESPELKPLPEDYQQQNFEKTDLKVPARAKLTKLKMPSQSVEQTYSNEVHCVEEILKEMTHSWPPPLTAIHTPSTAEPSKFPFPSKDSQHISSATHNQKQYGTSSKTHPHTEQGTSSMLQDDLQLSDSEDSDSEQTPEKPPPSSAPASAPQSLPEPAASAHSSSAESESTSDSDSSSDSESESSSSDSEENEPLETPAPEPEPPTTNKWQLDNWLTKVSQPAVPPEGTGGVESPHRNQESKGDSSTPSQERSESKDPPPPKNSSKAPRVPSEGPHPGKRSCQKSPAHQEPPQRQTVGTKQPKRPVKAPALADARASQQGDSEPGPPHGSKDQTSKDRPKVKTKGRPRAGGSREPKPAAPASSEKKKHRIPLSGPPKAVSGPDPAKDNAGDRSPEHVAVVPLTQSQGPPHSGSGGRTSGCRQAVVVQEDGRRDRLLLPLRDTKVLSPPRDTRPPQSLVVKITLDLLSRIPQASGKGGHPKKPEEKLPAMGKERHSEKRSPDNSSKVARKRKGEAERDCDNKKIRLEKESKSQSSSSSSSHKESSKTK</sequence>
<feature type="compositionally biased region" description="Basic and acidic residues" evidence="1">
    <location>
        <begin position="908"/>
        <end position="926"/>
    </location>
</feature>
<name>A0A3Q0DWT4_CARSF</name>
<dbReference type="GO" id="GO:0010468">
    <property type="term" value="P:regulation of gene expression"/>
    <property type="evidence" value="ECO:0007669"/>
    <property type="project" value="InterPro"/>
</dbReference>
<feature type="compositionally biased region" description="Basic and acidic residues" evidence="1">
    <location>
        <begin position="725"/>
        <end position="736"/>
    </location>
</feature>
<protein>
    <submittedName>
        <fullName evidence="3">LOW QUALITY PROTEIN: AF4/FMR2 family member 1-like</fullName>
    </submittedName>
</protein>
<dbReference type="Gene3D" id="6.10.250.2670">
    <property type="match status" value="1"/>
</dbReference>
<dbReference type="Proteomes" id="UP000189704">
    <property type="component" value="Unplaced"/>
</dbReference>